<evidence type="ECO:0000313" key="3">
    <source>
        <dbReference type="EMBL" id="NDP48157.1"/>
    </source>
</evidence>
<keyword evidence="1" id="KW-0472">Membrane</keyword>
<sequence length="62" mass="6784">MNNIGIADRIARGAIAFTLIYWAMTPTGPTLIAGYAGLYLLATAIIGWCPWYKSFGMKSKKN</sequence>
<dbReference type="Pfam" id="PF11127">
    <property type="entry name" value="YgaP-like_TM"/>
    <property type="match status" value="1"/>
</dbReference>
<accession>A0A7C9JWV8</accession>
<dbReference type="InterPro" id="IPR021309">
    <property type="entry name" value="YgaP-like_TM"/>
</dbReference>
<reference evidence="3 4" key="1">
    <citation type="submission" date="2019-09" db="EMBL/GenBank/DDBJ databases">
        <title>H2 Metabolism Revealed by Metagenomic Analysis in Subglacial Sediment of East Antarctica.</title>
        <authorList>
            <person name="Yang Z."/>
            <person name="Zhang Y."/>
            <person name="Lv Y."/>
            <person name="Yan W."/>
            <person name="Xiao X."/>
            <person name="Sun B."/>
            <person name="Ma H."/>
        </authorList>
    </citation>
    <scope>NUCLEOTIDE SEQUENCE [LARGE SCALE GENOMIC DNA]</scope>
    <source>
        <strain evidence="3">Bin2_2</strain>
    </source>
</reference>
<name>A0A7C9JWV8_9PROT</name>
<evidence type="ECO:0000256" key="1">
    <source>
        <dbReference type="SAM" id="Phobius"/>
    </source>
</evidence>
<feature type="domain" description="Inner membrane protein YgaP-like transmembrane" evidence="2">
    <location>
        <begin position="1"/>
        <end position="61"/>
    </location>
</feature>
<keyword evidence="1" id="KW-1133">Transmembrane helix</keyword>
<comment type="caution">
    <text evidence="3">The sequence shown here is derived from an EMBL/GenBank/DDBJ whole genome shotgun (WGS) entry which is preliminary data.</text>
</comment>
<organism evidence="3 4">
    <name type="scientific">Sulfuriferula multivorans</name>
    <dbReference type="NCBI Taxonomy" id="1559896"/>
    <lineage>
        <taxon>Bacteria</taxon>
        <taxon>Pseudomonadati</taxon>
        <taxon>Pseudomonadota</taxon>
        <taxon>Betaproteobacteria</taxon>
        <taxon>Nitrosomonadales</taxon>
        <taxon>Sulfuricellaceae</taxon>
        <taxon>Sulfuriferula</taxon>
    </lineage>
</organism>
<dbReference type="EMBL" id="JAAFGW010000086">
    <property type="protein sequence ID" value="NDP48157.1"/>
    <property type="molecule type" value="Genomic_DNA"/>
</dbReference>
<feature type="transmembrane region" description="Helical" evidence="1">
    <location>
        <begin position="32"/>
        <end position="52"/>
    </location>
</feature>
<gene>
    <name evidence="3" type="ORF">GZ085_07140</name>
</gene>
<evidence type="ECO:0000313" key="4">
    <source>
        <dbReference type="Proteomes" id="UP000483432"/>
    </source>
</evidence>
<dbReference type="Proteomes" id="UP000483432">
    <property type="component" value="Unassembled WGS sequence"/>
</dbReference>
<keyword evidence="1" id="KW-0812">Transmembrane</keyword>
<proteinExistence type="predicted"/>
<evidence type="ECO:0000259" key="2">
    <source>
        <dbReference type="Pfam" id="PF11127"/>
    </source>
</evidence>
<protein>
    <submittedName>
        <fullName evidence="3">DUF2892 domain-containing protein</fullName>
    </submittedName>
</protein>
<dbReference type="AlphaFoldDB" id="A0A7C9JWV8"/>